<dbReference type="EMBL" id="CP041637">
    <property type="protein sequence ID" value="QDO94845.1"/>
    <property type="molecule type" value="Genomic_DNA"/>
</dbReference>
<evidence type="ECO:0000313" key="2">
    <source>
        <dbReference type="EMBL" id="QDO94845.1"/>
    </source>
</evidence>
<dbReference type="PROSITE" id="PS51257">
    <property type="entry name" value="PROKAR_LIPOPROTEIN"/>
    <property type="match status" value="1"/>
</dbReference>
<name>A0A516GTL3_9FLAO</name>
<feature type="chain" id="PRO_5021778666" evidence="1">
    <location>
        <begin position="25"/>
        <end position="446"/>
    </location>
</feature>
<dbReference type="Proteomes" id="UP000319209">
    <property type="component" value="Chromosome"/>
</dbReference>
<keyword evidence="1" id="KW-0732">Signal</keyword>
<gene>
    <name evidence="2" type="ORF">FNB79_13005</name>
</gene>
<keyword evidence="3" id="KW-1185">Reference proteome</keyword>
<feature type="signal peptide" evidence="1">
    <location>
        <begin position="1"/>
        <end position="24"/>
    </location>
</feature>
<accession>A0A516GTL3</accession>
<dbReference type="Pfam" id="PF14092">
    <property type="entry name" value="DUF4270"/>
    <property type="match status" value="1"/>
</dbReference>
<dbReference type="KEGG" id="fop:FNB79_13005"/>
<dbReference type="RefSeq" id="WP_143381720.1">
    <property type="nucleotide sequence ID" value="NZ_CP041637.1"/>
</dbReference>
<dbReference type="AlphaFoldDB" id="A0A516GTL3"/>
<dbReference type="OrthoDB" id="1092930at2"/>
<reference evidence="2 3" key="1">
    <citation type="submission" date="2019-07" db="EMBL/GenBank/DDBJ databases">
        <title>Genome sequencing for Formosa sp. PS13.</title>
        <authorList>
            <person name="Park S.-J."/>
        </authorList>
    </citation>
    <scope>NUCLEOTIDE SEQUENCE [LARGE SCALE GENOMIC DNA]</scope>
    <source>
        <strain evidence="2 3">PS13</strain>
    </source>
</reference>
<evidence type="ECO:0000313" key="3">
    <source>
        <dbReference type="Proteomes" id="UP000319209"/>
    </source>
</evidence>
<evidence type="ECO:0000256" key="1">
    <source>
        <dbReference type="SAM" id="SignalP"/>
    </source>
</evidence>
<dbReference type="InterPro" id="IPR025366">
    <property type="entry name" value="DUF4270"/>
</dbReference>
<organism evidence="2 3">
    <name type="scientific">Formosa sediminum</name>
    <dbReference type="NCBI Taxonomy" id="2594004"/>
    <lineage>
        <taxon>Bacteria</taxon>
        <taxon>Pseudomonadati</taxon>
        <taxon>Bacteroidota</taxon>
        <taxon>Flavobacteriia</taxon>
        <taxon>Flavobacteriales</taxon>
        <taxon>Flavobacteriaceae</taxon>
        <taxon>Formosa</taxon>
    </lineage>
</organism>
<protein>
    <submittedName>
        <fullName evidence="2">DUF4270 domain-containing protein</fullName>
    </submittedName>
</protein>
<sequence>MNSIFFRALLGACCFIVLLASCEADTTSISDIGEDWINNETKVYYIDTFTVETSTYKFDSLAISSASQYLIGSYKDPVLGGIKSTPYLEMYTDNFDIDEDAVFDSVALILDYTDYYYNDTLSRQKFNVYKVLEEITQDDDDSYYYNTTDFEIGTTSLGYIDFLPTPIREDSIHFTLNNDFGKDIFEKLQDNIINNTDEFTEEFKGISIVSDDNNTTVLGISTNSKLRIFYTIPDDEIVEDGDESYFDITFNSANSFHNISQTSINSNLKSLQDQSDEVSSKSTDNTTYIQAGSGLATKIDIPNIERINTINGSGSIMDAYLRISLKHNSNNDDLSVRDSLNVYIIDQFNDTSTTLVDYTGSTVYGIQTDDENGLNNGYVTYVISIKYFLDLKLNEDNPQNLFLGITSQGYTDSVDRYILEGEDSENTDYKTTLELNYAIYDDEYDY</sequence>
<proteinExistence type="predicted"/>